<dbReference type="EMBL" id="CP063458">
    <property type="protein sequence ID" value="QOV91678.1"/>
    <property type="molecule type" value="Genomic_DNA"/>
</dbReference>
<dbReference type="GO" id="GO:0005829">
    <property type="term" value="C:cytosol"/>
    <property type="evidence" value="ECO:0007669"/>
    <property type="project" value="TreeGrafter"/>
</dbReference>
<evidence type="ECO:0000256" key="1">
    <source>
        <dbReference type="ARBA" id="ARBA00010699"/>
    </source>
</evidence>
<feature type="binding site" evidence="5">
    <location>
        <begin position="110"/>
        <end position="113"/>
    </location>
    <ligand>
        <name>(6S)-5,6,7,8-tetrahydrofolate</name>
        <dbReference type="ChEBI" id="CHEBI:57453"/>
    </ligand>
</feature>
<dbReference type="PANTHER" id="PTHR11138:SF5">
    <property type="entry name" value="METHIONYL-TRNA FORMYLTRANSFERASE, MITOCHONDRIAL"/>
    <property type="match status" value="1"/>
</dbReference>
<dbReference type="CDD" id="cd08646">
    <property type="entry name" value="FMT_core_Met-tRNA-FMT_N"/>
    <property type="match status" value="1"/>
</dbReference>
<keyword evidence="4 5" id="KW-0648">Protein biosynthesis</keyword>
<dbReference type="InterPro" id="IPR044135">
    <property type="entry name" value="Met-tRNA-FMT_C"/>
</dbReference>
<dbReference type="Proteomes" id="UP000593765">
    <property type="component" value="Chromosome"/>
</dbReference>
<comment type="catalytic activity">
    <reaction evidence="5">
        <text>L-methionyl-tRNA(fMet) + (6R)-10-formyltetrahydrofolate = N-formyl-L-methionyl-tRNA(fMet) + (6S)-5,6,7,8-tetrahydrofolate + H(+)</text>
        <dbReference type="Rhea" id="RHEA:24380"/>
        <dbReference type="Rhea" id="RHEA-COMP:9952"/>
        <dbReference type="Rhea" id="RHEA-COMP:9953"/>
        <dbReference type="ChEBI" id="CHEBI:15378"/>
        <dbReference type="ChEBI" id="CHEBI:57453"/>
        <dbReference type="ChEBI" id="CHEBI:78530"/>
        <dbReference type="ChEBI" id="CHEBI:78844"/>
        <dbReference type="ChEBI" id="CHEBI:195366"/>
        <dbReference type="EC" id="2.1.2.9"/>
    </reaction>
</comment>
<feature type="domain" description="Formyl transferase C-terminal" evidence="7">
    <location>
        <begin position="204"/>
        <end position="305"/>
    </location>
</feature>
<dbReference type="Pfam" id="PF00551">
    <property type="entry name" value="Formyl_trans_N"/>
    <property type="match status" value="1"/>
</dbReference>
<proteinExistence type="inferred from homology"/>
<dbReference type="NCBIfam" id="TIGR00460">
    <property type="entry name" value="fmt"/>
    <property type="match status" value="1"/>
</dbReference>
<evidence type="ECO:0000313" key="9">
    <source>
        <dbReference type="Proteomes" id="UP000593765"/>
    </source>
</evidence>
<dbReference type="AlphaFoldDB" id="A0A7M2X1Q9"/>
<dbReference type="SUPFAM" id="SSF50486">
    <property type="entry name" value="FMT C-terminal domain-like"/>
    <property type="match status" value="1"/>
</dbReference>
<keyword evidence="3 5" id="KW-0808">Transferase</keyword>
<reference evidence="8 9" key="1">
    <citation type="submission" date="2020-10" db="EMBL/GenBank/DDBJ databases">
        <title>Wide distribution of Phycisphaera-like planctomycetes from WD2101 soil group in peatlands and genome analysis of the first cultivated representative.</title>
        <authorList>
            <person name="Dedysh S.N."/>
            <person name="Beletsky A.V."/>
            <person name="Ivanova A."/>
            <person name="Kulichevskaya I.S."/>
            <person name="Suzina N.E."/>
            <person name="Philippov D.A."/>
            <person name="Rakitin A.L."/>
            <person name="Mardanov A.V."/>
            <person name="Ravin N.V."/>
        </authorList>
    </citation>
    <scope>NUCLEOTIDE SEQUENCE [LARGE SCALE GENOMIC DNA]</scope>
    <source>
        <strain evidence="8 9">M1803</strain>
    </source>
</reference>
<dbReference type="RefSeq" id="WP_206294982.1">
    <property type="nucleotide sequence ID" value="NZ_CP063458.1"/>
</dbReference>
<organism evidence="8 9">
    <name type="scientific">Humisphaera borealis</name>
    <dbReference type="NCBI Taxonomy" id="2807512"/>
    <lineage>
        <taxon>Bacteria</taxon>
        <taxon>Pseudomonadati</taxon>
        <taxon>Planctomycetota</taxon>
        <taxon>Phycisphaerae</taxon>
        <taxon>Tepidisphaerales</taxon>
        <taxon>Tepidisphaeraceae</taxon>
        <taxon>Humisphaera</taxon>
    </lineage>
</organism>
<evidence type="ECO:0000256" key="4">
    <source>
        <dbReference type="ARBA" id="ARBA00022917"/>
    </source>
</evidence>
<dbReference type="HAMAP" id="MF_00182">
    <property type="entry name" value="Formyl_trans"/>
    <property type="match status" value="1"/>
</dbReference>
<dbReference type="KEGG" id="hbs:IPV69_10065"/>
<dbReference type="GO" id="GO:0004479">
    <property type="term" value="F:methionyl-tRNA formyltransferase activity"/>
    <property type="evidence" value="ECO:0007669"/>
    <property type="project" value="UniProtKB-UniRule"/>
</dbReference>
<dbReference type="InterPro" id="IPR011034">
    <property type="entry name" value="Formyl_transferase-like_C_sf"/>
</dbReference>
<sequence>MTSIPTLLSINFAGAGEFGVPTLRAIVAAGHRVPLVITQPDKPAGRGSKLTPTPVAAAAVELGLPLLKTADINAETLPPADLLVVIAFGQKIADAIIHAPRLGAVNLHASRLPKYRGAAPIHRAILGGETIAGNSIIRLAQKMDAGAVLGMSELVIGELETAGELHDRLSQDGVHLMLRVIDELAAGRQVETEQDHSRATLAAKLSRESTRIDFTGKAADIARQIRGLHPWPGCRVKLLTAAGEPADSLRLIRAIAIPGNPPAGATPGQITASGHIVTGDGLLEIVELQPDGKRPMPLPDYRRGKPWDAGMRLESAV</sequence>
<feature type="domain" description="Formyl transferase N-terminal" evidence="6">
    <location>
        <begin position="16"/>
        <end position="181"/>
    </location>
</feature>
<comment type="similarity">
    <text evidence="1 5">Belongs to the Fmt family.</text>
</comment>
<dbReference type="InterPro" id="IPR041711">
    <property type="entry name" value="Met-tRNA-FMT_N"/>
</dbReference>
<dbReference type="InterPro" id="IPR036477">
    <property type="entry name" value="Formyl_transf_N_sf"/>
</dbReference>
<dbReference type="EC" id="2.1.2.9" evidence="2 5"/>
<evidence type="ECO:0000313" key="8">
    <source>
        <dbReference type="EMBL" id="QOV91678.1"/>
    </source>
</evidence>
<dbReference type="CDD" id="cd08704">
    <property type="entry name" value="Met_tRNA_FMT_C"/>
    <property type="match status" value="1"/>
</dbReference>
<evidence type="ECO:0000259" key="6">
    <source>
        <dbReference type="Pfam" id="PF00551"/>
    </source>
</evidence>
<evidence type="ECO:0000256" key="3">
    <source>
        <dbReference type="ARBA" id="ARBA00022679"/>
    </source>
</evidence>
<accession>A0A7M2X1Q9</accession>
<dbReference type="InterPro" id="IPR005793">
    <property type="entry name" value="Formyl_trans_C"/>
</dbReference>
<dbReference type="Gene3D" id="3.40.50.12230">
    <property type="match status" value="1"/>
</dbReference>
<evidence type="ECO:0000256" key="2">
    <source>
        <dbReference type="ARBA" id="ARBA00012261"/>
    </source>
</evidence>
<protein>
    <recommendedName>
        <fullName evidence="2 5">Methionyl-tRNA formyltransferase</fullName>
        <ecNumber evidence="2 5">2.1.2.9</ecNumber>
    </recommendedName>
</protein>
<evidence type="ECO:0000256" key="5">
    <source>
        <dbReference type="HAMAP-Rule" id="MF_00182"/>
    </source>
</evidence>
<dbReference type="SUPFAM" id="SSF53328">
    <property type="entry name" value="Formyltransferase"/>
    <property type="match status" value="1"/>
</dbReference>
<gene>
    <name evidence="5 8" type="primary">fmt</name>
    <name evidence="8" type="ORF">IPV69_10065</name>
</gene>
<comment type="function">
    <text evidence="5">Attaches a formyl group to the free amino group of methionyl-tRNA(fMet). The formyl group appears to play a dual role in the initiator identity of N-formylmethionyl-tRNA by promoting its recognition by IF2 and preventing the misappropriation of this tRNA by the elongation apparatus.</text>
</comment>
<dbReference type="Pfam" id="PF02911">
    <property type="entry name" value="Formyl_trans_C"/>
    <property type="match status" value="1"/>
</dbReference>
<dbReference type="InterPro" id="IPR002376">
    <property type="entry name" value="Formyl_transf_N"/>
</dbReference>
<dbReference type="InterPro" id="IPR005794">
    <property type="entry name" value="Fmt"/>
</dbReference>
<evidence type="ECO:0000259" key="7">
    <source>
        <dbReference type="Pfam" id="PF02911"/>
    </source>
</evidence>
<name>A0A7M2X1Q9_9BACT</name>
<dbReference type="PANTHER" id="PTHR11138">
    <property type="entry name" value="METHIONYL-TRNA FORMYLTRANSFERASE"/>
    <property type="match status" value="1"/>
</dbReference>
<keyword evidence="9" id="KW-1185">Reference proteome</keyword>